<evidence type="ECO:0000313" key="3">
    <source>
        <dbReference type="EMBL" id="SFE44634.1"/>
    </source>
</evidence>
<feature type="compositionally biased region" description="Low complexity" evidence="1">
    <location>
        <begin position="686"/>
        <end position="698"/>
    </location>
</feature>
<feature type="compositionally biased region" description="Pro residues" evidence="1">
    <location>
        <begin position="650"/>
        <end position="659"/>
    </location>
</feature>
<dbReference type="PANTHER" id="PTHR37841:SF1">
    <property type="entry name" value="DUF3298 DOMAIN-CONTAINING PROTEIN"/>
    <property type="match status" value="1"/>
</dbReference>
<feature type="region of interest" description="Disordered" evidence="1">
    <location>
        <begin position="686"/>
        <end position="726"/>
    </location>
</feature>
<proteinExistence type="predicted"/>
<accession>A0A1I2AKU8</accession>
<dbReference type="Proteomes" id="UP000199119">
    <property type="component" value="Unassembled WGS sequence"/>
</dbReference>
<keyword evidence="2" id="KW-1133">Transmembrane helix</keyword>
<feature type="transmembrane region" description="Helical" evidence="2">
    <location>
        <begin position="790"/>
        <end position="808"/>
    </location>
</feature>
<keyword evidence="2" id="KW-0812">Transmembrane</keyword>
<feature type="compositionally biased region" description="Low complexity" evidence="1">
    <location>
        <begin position="630"/>
        <end position="649"/>
    </location>
</feature>
<feature type="transmembrane region" description="Helical" evidence="2">
    <location>
        <begin position="760"/>
        <end position="778"/>
    </location>
</feature>
<keyword evidence="2" id="KW-0472">Membrane</keyword>
<gene>
    <name evidence="3" type="ORF">SAMN04489711_10288</name>
</gene>
<dbReference type="EMBL" id="FONX01000002">
    <property type="protein sequence ID" value="SFE44634.1"/>
    <property type="molecule type" value="Genomic_DNA"/>
</dbReference>
<evidence type="ECO:0000313" key="4">
    <source>
        <dbReference type="Proteomes" id="UP000199119"/>
    </source>
</evidence>
<dbReference type="AlphaFoldDB" id="A0A1I2AKU8"/>
<dbReference type="OrthoDB" id="5380961at2"/>
<organism evidence="3 4">
    <name type="scientific">Paracidovorax wautersii</name>
    <dbReference type="NCBI Taxonomy" id="1177982"/>
    <lineage>
        <taxon>Bacteria</taxon>
        <taxon>Pseudomonadati</taxon>
        <taxon>Pseudomonadota</taxon>
        <taxon>Betaproteobacteria</taxon>
        <taxon>Burkholderiales</taxon>
        <taxon>Comamonadaceae</taxon>
        <taxon>Paracidovorax</taxon>
    </lineage>
</organism>
<protein>
    <submittedName>
        <fullName evidence="3">WG containing repeat-containing protein</fullName>
    </submittedName>
</protein>
<reference evidence="4" key="1">
    <citation type="submission" date="2016-10" db="EMBL/GenBank/DDBJ databases">
        <authorList>
            <person name="Varghese N."/>
            <person name="Submissions S."/>
        </authorList>
    </citation>
    <scope>NUCLEOTIDE SEQUENCE [LARGE SCALE GENOMIC DNA]</scope>
    <source>
        <strain evidence="4">DSM 27981</strain>
    </source>
</reference>
<evidence type="ECO:0000256" key="1">
    <source>
        <dbReference type="SAM" id="MobiDB-lite"/>
    </source>
</evidence>
<feature type="region of interest" description="Disordered" evidence="1">
    <location>
        <begin position="630"/>
        <end position="662"/>
    </location>
</feature>
<dbReference type="RefSeq" id="WP_092937482.1">
    <property type="nucleotide sequence ID" value="NZ_FONX01000002.1"/>
</dbReference>
<sequence>MTDPSHAPPRLARVPLQADDQAHALLIVQEDGRAIEPAGGLRQVLGFVPDGAGGWVGAAQAGDGRWGYLDGQGAWRVPATLDDARSFSADGVARFCDQGRWGFLDLSGRVTIAPFFSAARPMRGGVAAVQTAPDTWRILRHGGDFASDGAFEDLGAFAACGLARARSHGAFGYVDRTGHWAIAPQLQRARDFAEQPVAVASIDGHTYGLLDAEGAWVLPPRYPRIDAFNDDGLAFFAEADEWQDGHGYLDTQGRVALRGGAYLSPQMACGRVADHSEEDGSVRYLAAPGPATADASAAIAALSPPWSYGTDFRRAGCMAVVRRASAALQVEASERGMGLVAPGPARGAWGLLHADGRFVPAPGDVLEPLTGADGWLAPLQPGTALVPFHTTDGQLAWIDGEGTSVWRAHYDGQQAALLDADGRPLWHSAPREACWPPRPFFHAPLVDHLQSLASADQIGVLAHTLAATAEQRLHALAAGQPPASATEEADRQATTVSRCVLRATLSEAHQAAYAFLVPERERLLREGRRVLAQRLGQRHGTPDQHPDHAAPADCGAGEDLLAWAVPPSQALPGDDAERPEGATALWLSLHARRSEASPTEEGEAWWELWLMAAPDRNALRAAQAARAATLRPVPATAREAEAAPQAARPAPQPLPPPLSLPREETAAPRVPVFHVVLPPLTPTVNAAGASSTATATSARKPPEQNAPRSPAAPRPQTSQSRKPQHQPPDLALMVHFVLSVVALACHVSVALTAWNEAGPLAGLGTLVLMGFAELYWAWRFVFHTPESLVLAAAALLVVLYLFAWFPLYRRMGQSFSAHGAAA</sequence>
<dbReference type="STRING" id="1177982.SAMN04489711_10288"/>
<dbReference type="Pfam" id="PF14903">
    <property type="entry name" value="WG_beta_rep"/>
    <property type="match status" value="3"/>
</dbReference>
<keyword evidence="4" id="KW-1185">Reference proteome</keyword>
<feature type="transmembrane region" description="Helical" evidence="2">
    <location>
        <begin position="730"/>
        <end position="753"/>
    </location>
</feature>
<dbReference type="PANTHER" id="PTHR37841">
    <property type="entry name" value="GLR2918 PROTEIN"/>
    <property type="match status" value="1"/>
</dbReference>
<dbReference type="InterPro" id="IPR032774">
    <property type="entry name" value="WG_beta_rep"/>
</dbReference>
<evidence type="ECO:0000256" key="2">
    <source>
        <dbReference type="SAM" id="Phobius"/>
    </source>
</evidence>
<name>A0A1I2AKU8_9BURK</name>